<feature type="compositionally biased region" description="Basic and acidic residues" evidence="1">
    <location>
        <begin position="127"/>
        <end position="146"/>
    </location>
</feature>
<accession>A0A9P6IRE9</accession>
<gene>
    <name evidence="3" type="ORF">BGZ70_004090</name>
</gene>
<protein>
    <submittedName>
        <fullName evidence="3">Uncharacterized protein</fullName>
    </submittedName>
</protein>
<proteinExistence type="predicted"/>
<feature type="chain" id="PRO_5040288353" evidence="2">
    <location>
        <begin position="21"/>
        <end position="169"/>
    </location>
</feature>
<feature type="compositionally biased region" description="Basic residues" evidence="1">
    <location>
        <begin position="147"/>
        <end position="169"/>
    </location>
</feature>
<dbReference type="EMBL" id="JAAAHY010002206">
    <property type="protein sequence ID" value="KAF9945053.1"/>
    <property type="molecule type" value="Genomic_DNA"/>
</dbReference>
<feature type="region of interest" description="Disordered" evidence="1">
    <location>
        <begin position="125"/>
        <end position="169"/>
    </location>
</feature>
<comment type="caution">
    <text evidence="3">The sequence shown here is derived from an EMBL/GenBank/DDBJ whole genome shotgun (WGS) entry which is preliminary data.</text>
</comment>
<dbReference type="Proteomes" id="UP000738359">
    <property type="component" value="Unassembled WGS sequence"/>
</dbReference>
<organism evidence="3 4">
    <name type="scientific">Mortierella alpina</name>
    <name type="common">Oleaginous fungus</name>
    <name type="synonym">Mortierella renispora</name>
    <dbReference type="NCBI Taxonomy" id="64518"/>
    <lineage>
        <taxon>Eukaryota</taxon>
        <taxon>Fungi</taxon>
        <taxon>Fungi incertae sedis</taxon>
        <taxon>Mucoromycota</taxon>
        <taxon>Mortierellomycotina</taxon>
        <taxon>Mortierellomycetes</taxon>
        <taxon>Mortierellales</taxon>
        <taxon>Mortierellaceae</taxon>
        <taxon>Mortierella</taxon>
    </lineage>
</organism>
<name>A0A9P6IRE9_MORAP</name>
<evidence type="ECO:0000313" key="3">
    <source>
        <dbReference type="EMBL" id="KAF9945053.1"/>
    </source>
</evidence>
<evidence type="ECO:0000256" key="2">
    <source>
        <dbReference type="SAM" id="SignalP"/>
    </source>
</evidence>
<feature type="signal peptide" evidence="2">
    <location>
        <begin position="1"/>
        <end position="20"/>
    </location>
</feature>
<feature type="compositionally biased region" description="Polar residues" evidence="1">
    <location>
        <begin position="38"/>
        <end position="52"/>
    </location>
</feature>
<reference evidence="3" key="1">
    <citation type="journal article" date="2020" name="Fungal Divers.">
        <title>Resolving the Mortierellaceae phylogeny through synthesis of multi-gene phylogenetics and phylogenomics.</title>
        <authorList>
            <person name="Vandepol N."/>
            <person name="Liber J."/>
            <person name="Desiro A."/>
            <person name="Na H."/>
            <person name="Kennedy M."/>
            <person name="Barry K."/>
            <person name="Grigoriev I.V."/>
            <person name="Miller A.N."/>
            <person name="O'Donnell K."/>
            <person name="Stajich J.E."/>
            <person name="Bonito G."/>
        </authorList>
    </citation>
    <scope>NUCLEOTIDE SEQUENCE</scope>
    <source>
        <strain evidence="3">CK1249</strain>
    </source>
</reference>
<feature type="region of interest" description="Disordered" evidence="1">
    <location>
        <begin position="38"/>
        <end position="58"/>
    </location>
</feature>
<evidence type="ECO:0000256" key="1">
    <source>
        <dbReference type="SAM" id="MobiDB-lite"/>
    </source>
</evidence>
<feature type="non-terminal residue" evidence="3">
    <location>
        <position position="169"/>
    </location>
</feature>
<evidence type="ECO:0000313" key="4">
    <source>
        <dbReference type="Proteomes" id="UP000738359"/>
    </source>
</evidence>
<keyword evidence="2" id="KW-0732">Signal</keyword>
<dbReference type="AlphaFoldDB" id="A0A9P6IRE9"/>
<keyword evidence="4" id="KW-1185">Reference proteome</keyword>
<sequence length="169" mass="19632">MRFVLSALLATALLGSLATADMRHGQRTAFRLETRNAQQQEGKSLNNLQDQRAFSPKERRNLQQQATFSASAASVTECQTEHCKRDYHHKMTVKNEDTELAFHRKISRKRKTRELGEKKKKVVKRSVGKEDSGKKIEKNEDTELAFHRKISRKRKTRELGEKKKKVVKR</sequence>
<dbReference type="OrthoDB" id="2442023at2759"/>